<keyword evidence="1" id="KW-0472">Membrane</keyword>
<feature type="transmembrane region" description="Helical" evidence="1">
    <location>
        <begin position="162"/>
        <end position="182"/>
    </location>
</feature>
<feature type="transmembrane region" description="Helical" evidence="1">
    <location>
        <begin position="95"/>
        <end position="113"/>
    </location>
</feature>
<dbReference type="Proteomes" id="UP001204445">
    <property type="component" value="Unassembled WGS sequence"/>
</dbReference>
<name>A0AAE3HLB4_9GAMM</name>
<keyword evidence="1" id="KW-1133">Transmembrane helix</keyword>
<sequence length="299" mass="32526">MMHVDWLSLALLCAIAVASADALTKRFLGGYRAMEIVLLRFTLSGLLLAPILLFVDTPEFTPEFLLILAAMLPCEILAMLLYMKAIRDYPLALTLPYLSFTPVIITVCAFVFLGERVTGLGLTGILLVVAGGYLLNLDSVTADGSGPRLLEPFRAAFSNRGSQLMLVVAALYSITAVLGKAAMNQAPPLFFAAFYYVLLGLGSLILAWLWKPASLRGCLRRPGAGLLLAALMAIMVITHFLALDRVETAYMITVKRTSLLFGMLYGAWLFSERHLPQHLVAGGLMVLGIFCIYYGQPIG</sequence>
<dbReference type="EMBL" id="JANUCT010000022">
    <property type="protein sequence ID" value="MCS3904431.1"/>
    <property type="molecule type" value="Genomic_DNA"/>
</dbReference>
<feature type="transmembrane region" description="Helical" evidence="1">
    <location>
        <begin position="254"/>
        <end position="271"/>
    </location>
</feature>
<dbReference type="PANTHER" id="PTHR22911:SF137">
    <property type="entry name" value="SOLUTE CARRIER FAMILY 35 MEMBER G2-RELATED"/>
    <property type="match status" value="1"/>
</dbReference>
<evidence type="ECO:0000313" key="4">
    <source>
        <dbReference type="Proteomes" id="UP001204445"/>
    </source>
</evidence>
<feature type="domain" description="EamA" evidence="2">
    <location>
        <begin position="161"/>
        <end position="293"/>
    </location>
</feature>
<evidence type="ECO:0000256" key="1">
    <source>
        <dbReference type="SAM" id="Phobius"/>
    </source>
</evidence>
<feature type="domain" description="EamA" evidence="2">
    <location>
        <begin position="6"/>
        <end position="136"/>
    </location>
</feature>
<dbReference type="RefSeq" id="WP_259057348.1">
    <property type="nucleotide sequence ID" value="NZ_JANUCT010000022.1"/>
</dbReference>
<dbReference type="GO" id="GO:0016020">
    <property type="term" value="C:membrane"/>
    <property type="evidence" value="ECO:0007669"/>
    <property type="project" value="InterPro"/>
</dbReference>
<keyword evidence="4" id="KW-1185">Reference proteome</keyword>
<reference evidence="3" key="1">
    <citation type="submission" date="2022-08" db="EMBL/GenBank/DDBJ databases">
        <title>Genomic Encyclopedia of Type Strains, Phase III (KMG-III): the genomes of soil and plant-associated and newly described type strains.</title>
        <authorList>
            <person name="Whitman W."/>
        </authorList>
    </citation>
    <scope>NUCLEOTIDE SEQUENCE</scope>
    <source>
        <strain evidence="3">HMT 1</strain>
    </source>
</reference>
<dbReference type="InterPro" id="IPR000620">
    <property type="entry name" value="EamA_dom"/>
</dbReference>
<feature type="transmembrane region" description="Helical" evidence="1">
    <location>
        <begin position="36"/>
        <end position="55"/>
    </location>
</feature>
<dbReference type="Gene3D" id="1.10.3730.20">
    <property type="match status" value="1"/>
</dbReference>
<feature type="transmembrane region" description="Helical" evidence="1">
    <location>
        <begin position="277"/>
        <end position="295"/>
    </location>
</feature>
<dbReference type="Pfam" id="PF00892">
    <property type="entry name" value="EamA"/>
    <property type="match status" value="2"/>
</dbReference>
<dbReference type="AlphaFoldDB" id="A0AAE3HLB4"/>
<feature type="transmembrane region" description="Helical" evidence="1">
    <location>
        <begin position="64"/>
        <end position="83"/>
    </location>
</feature>
<comment type="caution">
    <text evidence="3">The sequence shown here is derived from an EMBL/GenBank/DDBJ whole genome shotgun (WGS) entry which is preliminary data.</text>
</comment>
<proteinExistence type="predicted"/>
<protein>
    <submittedName>
        <fullName evidence="3">Drug/metabolite transporter (DMT)-like permease</fullName>
    </submittedName>
</protein>
<feature type="transmembrane region" description="Helical" evidence="1">
    <location>
        <begin position="120"/>
        <end position="142"/>
    </location>
</feature>
<accession>A0AAE3HLB4</accession>
<dbReference type="SUPFAM" id="SSF103481">
    <property type="entry name" value="Multidrug resistance efflux transporter EmrE"/>
    <property type="match status" value="2"/>
</dbReference>
<gene>
    <name evidence="3" type="ORF">J2T55_002467</name>
</gene>
<organism evidence="3 4">
    <name type="scientific">Methylohalomonas lacus</name>
    <dbReference type="NCBI Taxonomy" id="398773"/>
    <lineage>
        <taxon>Bacteria</taxon>
        <taxon>Pseudomonadati</taxon>
        <taxon>Pseudomonadota</taxon>
        <taxon>Gammaproteobacteria</taxon>
        <taxon>Methylohalomonadales</taxon>
        <taxon>Methylohalomonadaceae</taxon>
        <taxon>Methylohalomonas</taxon>
    </lineage>
</organism>
<dbReference type="InterPro" id="IPR037185">
    <property type="entry name" value="EmrE-like"/>
</dbReference>
<feature type="transmembrane region" description="Helical" evidence="1">
    <location>
        <begin position="222"/>
        <end position="242"/>
    </location>
</feature>
<evidence type="ECO:0000259" key="2">
    <source>
        <dbReference type="Pfam" id="PF00892"/>
    </source>
</evidence>
<evidence type="ECO:0000313" key="3">
    <source>
        <dbReference type="EMBL" id="MCS3904431.1"/>
    </source>
</evidence>
<feature type="transmembrane region" description="Helical" evidence="1">
    <location>
        <begin position="189"/>
        <end position="210"/>
    </location>
</feature>
<dbReference type="PANTHER" id="PTHR22911">
    <property type="entry name" value="ACYL-MALONYL CONDENSING ENZYME-RELATED"/>
    <property type="match status" value="1"/>
</dbReference>
<keyword evidence="1" id="KW-0812">Transmembrane</keyword>